<dbReference type="SUPFAM" id="SSF69318">
    <property type="entry name" value="Integrin alpha N-terminal domain"/>
    <property type="match status" value="2"/>
</dbReference>
<evidence type="ECO:0000313" key="3">
    <source>
        <dbReference type="EMBL" id="QEC58133.1"/>
    </source>
</evidence>
<dbReference type="AlphaFoldDB" id="A0A5B8UNJ0"/>
<feature type="domain" description="ASPIC/UnbV" evidence="2">
    <location>
        <begin position="537"/>
        <end position="604"/>
    </location>
</feature>
<keyword evidence="1" id="KW-0732">Signal</keyword>
<dbReference type="PANTHER" id="PTHR16026:SF0">
    <property type="entry name" value="CARTILAGE ACIDIC PROTEIN 1"/>
    <property type="match status" value="1"/>
</dbReference>
<sequence length="1106" mass="122519">MKTSVHLKTEKLCTQRFIQNIICFFLSLLFLASCQHKQTLFESLPASKTGVNFQNNLPERSRFSILYYLYFYNGGGVSVGDINNDGLPDIYFTANTKGANKLYLNKGNFQFEDITAKAGVAGLSDWCSGVTMADVNGDGWLDIYVSSVSGRYGLQGHNELYINNKNNTFTESSAAYGLDASCFTSQSVFFDYDHDGDLDCFIVNQSHHPHANVVDTSRRRIYDSLSGDRLYRNDLNTPAHKFTDVSAQAGIYQSNLGYGLGLAVSDMNNDGWDDVYVGNDFHENDYYYVNQGNGKFKEDGAAHFNHYSRFSMGNDVADYNNDGQPDIVTVDMLPPDEKILKTYGSDENADVYKQKLQYNGYQNQYSKNCLQRNNGNGISFSETALQSGVAATDWSWAPLFADFDNDGNKDLFISSGIVKRPVDLDYIRFASDLKTKGMDRTDKFDQTAIDAMPDGSSHPYLYKGSGKIDFKDVSEDWGTGNMKGFYNGAAYADLDNDGNLDLVINCINAPAVILKNTSPKKNYLSLSFKGKDGNNFGIGAKAYLFQKGKMQYQELMLTRGFQSSSDTRLHFGLDSLSTVDSLLVVWPGQSYQVLKNIKANQQLTVKQSDAGGNFRYNDFFPATQPLFEEQTTNLNWQHKEDDFLDYNVQYLIPHAESTRGPKLAVGDVNGDGLDDFYACGAAGQAGALFIQQSNGAFVQQDTALFAKDAASEDVDAVFFDANGDKKLDLYVVSGGNRYDDGSPQLLDRLYLNDGAGHFTKSDGALGNLAKNKSCVAVADVDHDGDEDLFIGTLADPKAYGIPQSSYLLLNDGKGNFTVASESTIALKNIGIVTSATFTDINKDGWNDLVVTGEWMPVKIYLNNNGHFAESNVPQSTGLWQSLYTADVNGDGYPDLLAGNWGHNTKLWAGKDGPCKLFVKDFDNNGSVDQILCYSAGKKDYTFLVKDELERAMPVLKKHYLTYSEVAGKTVDYVFFDLFKDYTELEAETLSSSCFINDGKGAFNRVDLPEELQLAPVMSFAALQPERNAFLAAGNFYGVTPYEGRYDALQPTAFSYSGKIAWQVNAIMPNVKGEVRDAKWLRTTGGNKLLVLARNNDRLQFFKQTKP</sequence>
<keyword evidence="4" id="KW-1185">Reference proteome</keyword>
<dbReference type="EMBL" id="CP042433">
    <property type="protein sequence ID" value="QEC58133.1"/>
    <property type="molecule type" value="Genomic_DNA"/>
</dbReference>
<dbReference type="InterPro" id="IPR011519">
    <property type="entry name" value="UnbV_ASPIC"/>
</dbReference>
<dbReference type="PROSITE" id="PS51257">
    <property type="entry name" value="PROKAR_LIPOPROTEIN"/>
    <property type="match status" value="1"/>
</dbReference>
<evidence type="ECO:0000259" key="2">
    <source>
        <dbReference type="Pfam" id="PF07593"/>
    </source>
</evidence>
<dbReference type="InterPro" id="IPR027039">
    <property type="entry name" value="Crtac1"/>
</dbReference>
<proteinExistence type="predicted"/>
<dbReference type="PANTHER" id="PTHR16026">
    <property type="entry name" value="CARTILAGE ACIDIC PROTEIN 1"/>
    <property type="match status" value="1"/>
</dbReference>
<dbReference type="KEGG" id="fgg:FSB75_20220"/>
<reference evidence="3 4" key="1">
    <citation type="journal article" date="2015" name="Int. J. Syst. Evol. Microbiol.">
        <title>Flavisolibacter ginsenosidimutans sp. nov., with ginsenoside-converting activity isolated from soil used for cultivating ginseng.</title>
        <authorList>
            <person name="Zhao Y."/>
            <person name="Liu Q."/>
            <person name="Kang M.S."/>
            <person name="Jin F."/>
            <person name="Yu H."/>
            <person name="Im W.T."/>
        </authorList>
    </citation>
    <scope>NUCLEOTIDE SEQUENCE [LARGE SCALE GENOMIC DNA]</scope>
    <source>
        <strain evidence="3 4">Gsoil 636</strain>
    </source>
</reference>
<accession>A0A5B8UNJ0</accession>
<organism evidence="3 4">
    <name type="scientific">Flavisolibacter ginsenosidimutans</name>
    <dbReference type="NCBI Taxonomy" id="661481"/>
    <lineage>
        <taxon>Bacteria</taxon>
        <taxon>Pseudomonadati</taxon>
        <taxon>Bacteroidota</taxon>
        <taxon>Chitinophagia</taxon>
        <taxon>Chitinophagales</taxon>
        <taxon>Chitinophagaceae</taxon>
        <taxon>Flavisolibacter</taxon>
    </lineage>
</organism>
<dbReference type="RefSeq" id="WP_146791174.1">
    <property type="nucleotide sequence ID" value="NZ_BAABIO010000003.1"/>
</dbReference>
<dbReference type="Proteomes" id="UP000321204">
    <property type="component" value="Chromosome"/>
</dbReference>
<evidence type="ECO:0000256" key="1">
    <source>
        <dbReference type="ARBA" id="ARBA00022729"/>
    </source>
</evidence>
<name>A0A5B8UNJ0_9BACT</name>
<dbReference type="Gene3D" id="2.130.10.130">
    <property type="entry name" value="Integrin alpha, N-terminal"/>
    <property type="match status" value="3"/>
</dbReference>
<protein>
    <submittedName>
        <fullName evidence="3">RNA-binding protein</fullName>
    </submittedName>
</protein>
<dbReference type="InterPro" id="IPR013517">
    <property type="entry name" value="FG-GAP"/>
</dbReference>
<dbReference type="InterPro" id="IPR028994">
    <property type="entry name" value="Integrin_alpha_N"/>
</dbReference>
<gene>
    <name evidence="3" type="ORF">FSB75_20220</name>
</gene>
<dbReference type="OrthoDB" id="600363at2"/>
<dbReference type="Pfam" id="PF13517">
    <property type="entry name" value="FG-GAP_3"/>
    <property type="match status" value="4"/>
</dbReference>
<dbReference type="Pfam" id="PF07593">
    <property type="entry name" value="UnbV_ASPIC"/>
    <property type="match status" value="1"/>
</dbReference>
<evidence type="ECO:0000313" key="4">
    <source>
        <dbReference type="Proteomes" id="UP000321204"/>
    </source>
</evidence>